<reference evidence="1 2" key="1">
    <citation type="journal article" date="2021" name="Hortic Res">
        <title>High-quality reference genome and annotation aids understanding of berry development for evergreen blueberry (Vaccinium darrowii).</title>
        <authorList>
            <person name="Yu J."/>
            <person name="Hulse-Kemp A.M."/>
            <person name="Babiker E."/>
            <person name="Staton M."/>
        </authorList>
    </citation>
    <scope>NUCLEOTIDE SEQUENCE [LARGE SCALE GENOMIC DNA]</scope>
    <source>
        <strain evidence="2">cv. NJ 8807/NJ 8810</strain>
        <tissue evidence="1">Young leaf</tissue>
    </source>
</reference>
<protein>
    <submittedName>
        <fullName evidence="1">Uncharacterized protein</fullName>
    </submittedName>
</protein>
<gene>
    <name evidence="1" type="ORF">Vadar_011213</name>
</gene>
<evidence type="ECO:0000313" key="1">
    <source>
        <dbReference type="EMBL" id="KAH7842974.1"/>
    </source>
</evidence>
<dbReference type="EMBL" id="CM037151">
    <property type="protein sequence ID" value="KAH7842974.1"/>
    <property type="molecule type" value="Genomic_DNA"/>
</dbReference>
<keyword evidence="2" id="KW-1185">Reference proteome</keyword>
<evidence type="ECO:0000313" key="2">
    <source>
        <dbReference type="Proteomes" id="UP000828048"/>
    </source>
</evidence>
<accession>A0ACB7XQS1</accession>
<sequence length="119" mass="12832">MNAASKETVLNWKDGESRGIEFKPHVVSLSVSDNNGFAQDRGFKVGARNAVVDFGIIGNHRSLDLLANTVVLDGLRAASTSGSFGISLAMTPSVGLFIFRFELDWKSTFEIIRSLVAVA</sequence>
<comment type="caution">
    <text evidence="1">The sequence shown here is derived from an EMBL/GenBank/DDBJ whole genome shotgun (WGS) entry which is preliminary data.</text>
</comment>
<organism evidence="1 2">
    <name type="scientific">Vaccinium darrowii</name>
    <dbReference type="NCBI Taxonomy" id="229202"/>
    <lineage>
        <taxon>Eukaryota</taxon>
        <taxon>Viridiplantae</taxon>
        <taxon>Streptophyta</taxon>
        <taxon>Embryophyta</taxon>
        <taxon>Tracheophyta</taxon>
        <taxon>Spermatophyta</taxon>
        <taxon>Magnoliopsida</taxon>
        <taxon>eudicotyledons</taxon>
        <taxon>Gunneridae</taxon>
        <taxon>Pentapetalae</taxon>
        <taxon>asterids</taxon>
        <taxon>Ericales</taxon>
        <taxon>Ericaceae</taxon>
        <taxon>Vaccinioideae</taxon>
        <taxon>Vaccinieae</taxon>
        <taxon>Vaccinium</taxon>
    </lineage>
</organism>
<dbReference type="Proteomes" id="UP000828048">
    <property type="component" value="Chromosome 1"/>
</dbReference>
<name>A0ACB7XQS1_9ERIC</name>
<proteinExistence type="predicted"/>